<feature type="region of interest" description="Disordered" evidence="1">
    <location>
        <begin position="135"/>
        <end position="171"/>
    </location>
</feature>
<protein>
    <submittedName>
        <fullName evidence="2">Uncharacterized protein</fullName>
    </submittedName>
</protein>
<organism evidence="2 3">
    <name type="scientific">Nitrosococcus wardiae</name>
    <dbReference type="NCBI Taxonomy" id="1814290"/>
    <lineage>
        <taxon>Bacteria</taxon>
        <taxon>Pseudomonadati</taxon>
        <taxon>Pseudomonadota</taxon>
        <taxon>Gammaproteobacteria</taxon>
        <taxon>Chromatiales</taxon>
        <taxon>Chromatiaceae</taxon>
        <taxon>Nitrosococcus</taxon>
    </lineage>
</organism>
<gene>
    <name evidence="2" type="ORF">E3U44_17950</name>
</gene>
<dbReference type="KEGG" id="nwr:E3U44_17950"/>
<dbReference type="OrthoDB" id="5769175at2"/>
<feature type="compositionally biased region" description="Polar residues" evidence="1">
    <location>
        <begin position="140"/>
        <end position="160"/>
    </location>
</feature>
<dbReference type="Proteomes" id="UP000294325">
    <property type="component" value="Chromosome"/>
</dbReference>
<keyword evidence="3" id="KW-1185">Reference proteome</keyword>
<accession>A0A4V1AWC7</accession>
<evidence type="ECO:0000256" key="1">
    <source>
        <dbReference type="SAM" id="MobiDB-lite"/>
    </source>
</evidence>
<name>A0A4V1AWC7_9GAMM</name>
<sequence length="209" mass="22055">MPIPVVMNPLTTSAFPQAKEPAQEIYSNPEFKPFGEDGLTFGDLLDVVNPLHHLPVVGSLYRELSGDTIDPASRVAGSALLGGPIGAAVAAANVVLEHFSGDDIEGHVVALLHQESREEALPKVVSTHPMAASSLDINPAKSQGQEESLTAGLENSSVQEPSRGIAPANERYSHRPGGWLVGAAHAGIDAYREVLTAKKEDLLTINKTV</sequence>
<dbReference type="RefSeq" id="WP_134359427.1">
    <property type="nucleotide sequence ID" value="NZ_CP038033.1"/>
</dbReference>
<evidence type="ECO:0000313" key="3">
    <source>
        <dbReference type="Proteomes" id="UP000294325"/>
    </source>
</evidence>
<proteinExistence type="predicted"/>
<reference evidence="2 3" key="1">
    <citation type="submission" date="2019-03" db="EMBL/GenBank/DDBJ databases">
        <title>The genome sequence of Nitrosococcus wardiae strain D1FHST reveals the archetypal metabolic capacity of ammonia-oxidizing Gammaproteobacteria.</title>
        <authorList>
            <person name="Wang L."/>
            <person name="Lim C.K."/>
            <person name="Hanson T.E."/>
            <person name="Dang H."/>
            <person name="Klotz M.G."/>
        </authorList>
    </citation>
    <scope>NUCLEOTIDE SEQUENCE [LARGE SCALE GENOMIC DNA]</scope>
    <source>
        <strain evidence="2 3">D1FHS</strain>
    </source>
</reference>
<evidence type="ECO:0000313" key="2">
    <source>
        <dbReference type="EMBL" id="QBQ56175.1"/>
    </source>
</evidence>
<dbReference type="EMBL" id="CP038033">
    <property type="protein sequence ID" value="QBQ56175.1"/>
    <property type="molecule type" value="Genomic_DNA"/>
</dbReference>
<dbReference type="AlphaFoldDB" id="A0A4V1AWC7"/>